<feature type="domain" description="HTH gntR-type" evidence="7">
    <location>
        <begin position="23"/>
        <end position="91"/>
    </location>
</feature>
<dbReference type="InterPro" id="IPR015421">
    <property type="entry name" value="PyrdxlP-dep_Trfase_major"/>
</dbReference>
<gene>
    <name evidence="8" type="ORF">BKA00_003020</name>
</gene>
<proteinExistence type="inferred from homology"/>
<evidence type="ECO:0000256" key="5">
    <source>
        <dbReference type="ARBA" id="ARBA00023163"/>
    </source>
</evidence>
<evidence type="ECO:0000313" key="9">
    <source>
        <dbReference type="Proteomes" id="UP000546324"/>
    </source>
</evidence>
<dbReference type="GO" id="GO:0003700">
    <property type="term" value="F:DNA-binding transcription factor activity"/>
    <property type="evidence" value="ECO:0007669"/>
    <property type="project" value="InterPro"/>
</dbReference>
<dbReference type="InterPro" id="IPR000524">
    <property type="entry name" value="Tscrpt_reg_HTH_GntR"/>
</dbReference>
<dbReference type="InterPro" id="IPR036388">
    <property type="entry name" value="WH-like_DNA-bd_sf"/>
</dbReference>
<dbReference type="Pfam" id="PF00155">
    <property type="entry name" value="Aminotran_1_2"/>
    <property type="match status" value="1"/>
</dbReference>
<evidence type="ECO:0000313" key="8">
    <source>
        <dbReference type="EMBL" id="MBB6396106.1"/>
    </source>
</evidence>
<comment type="caution">
    <text evidence="8">The sequence shown here is derived from an EMBL/GenBank/DDBJ whole genome shotgun (WGS) entry which is preliminary data.</text>
</comment>
<dbReference type="PANTHER" id="PTHR46577">
    <property type="entry name" value="HTH-TYPE TRANSCRIPTIONAL REGULATORY PROTEIN GABR"/>
    <property type="match status" value="1"/>
</dbReference>
<organism evidence="8 9">
    <name type="scientific">Actinomadura coerulea</name>
    <dbReference type="NCBI Taxonomy" id="46159"/>
    <lineage>
        <taxon>Bacteria</taxon>
        <taxon>Bacillati</taxon>
        <taxon>Actinomycetota</taxon>
        <taxon>Actinomycetes</taxon>
        <taxon>Streptosporangiales</taxon>
        <taxon>Thermomonosporaceae</taxon>
        <taxon>Actinomadura</taxon>
    </lineage>
</organism>
<accession>A0A7X0KZ51</accession>
<evidence type="ECO:0000256" key="3">
    <source>
        <dbReference type="ARBA" id="ARBA00023015"/>
    </source>
</evidence>
<keyword evidence="5" id="KW-0804">Transcription</keyword>
<dbReference type="Proteomes" id="UP000546324">
    <property type="component" value="Unassembled WGS sequence"/>
</dbReference>
<dbReference type="SMART" id="SM00345">
    <property type="entry name" value="HTH_GNTR"/>
    <property type="match status" value="1"/>
</dbReference>
<keyword evidence="4" id="KW-0238">DNA-binding</keyword>
<keyword evidence="2" id="KW-0663">Pyridoxal phosphate</keyword>
<dbReference type="GO" id="GO:0008483">
    <property type="term" value="F:transaminase activity"/>
    <property type="evidence" value="ECO:0007669"/>
    <property type="project" value="UniProtKB-KW"/>
</dbReference>
<keyword evidence="8" id="KW-0032">Aminotransferase</keyword>
<dbReference type="GO" id="GO:0030170">
    <property type="term" value="F:pyridoxal phosphate binding"/>
    <property type="evidence" value="ECO:0007669"/>
    <property type="project" value="InterPro"/>
</dbReference>
<dbReference type="RefSeq" id="WP_185025592.1">
    <property type="nucleotide sequence ID" value="NZ_JACHMQ010000001.1"/>
</dbReference>
<evidence type="ECO:0000256" key="2">
    <source>
        <dbReference type="ARBA" id="ARBA00022898"/>
    </source>
</evidence>
<dbReference type="Gene3D" id="1.10.10.10">
    <property type="entry name" value="Winged helix-like DNA-binding domain superfamily/Winged helix DNA-binding domain"/>
    <property type="match status" value="1"/>
</dbReference>
<dbReference type="GO" id="GO:0003677">
    <property type="term" value="F:DNA binding"/>
    <property type="evidence" value="ECO:0007669"/>
    <property type="project" value="UniProtKB-KW"/>
</dbReference>
<dbReference type="CDD" id="cd00609">
    <property type="entry name" value="AAT_like"/>
    <property type="match status" value="1"/>
</dbReference>
<dbReference type="InterPro" id="IPR051446">
    <property type="entry name" value="HTH_trans_reg/aminotransferase"/>
</dbReference>
<name>A0A7X0KZ51_9ACTN</name>
<dbReference type="InterPro" id="IPR015424">
    <property type="entry name" value="PyrdxlP-dep_Trfase"/>
</dbReference>
<keyword evidence="8" id="KW-0808">Transferase</keyword>
<dbReference type="PRINTS" id="PR00035">
    <property type="entry name" value="HTHGNTR"/>
</dbReference>
<keyword evidence="9" id="KW-1185">Reference proteome</keyword>
<dbReference type="InterPro" id="IPR004839">
    <property type="entry name" value="Aminotransferase_I/II_large"/>
</dbReference>
<evidence type="ECO:0000256" key="6">
    <source>
        <dbReference type="SAM" id="MobiDB-lite"/>
    </source>
</evidence>
<dbReference type="PANTHER" id="PTHR46577:SF1">
    <property type="entry name" value="HTH-TYPE TRANSCRIPTIONAL REGULATORY PROTEIN GABR"/>
    <property type="match status" value="1"/>
</dbReference>
<dbReference type="SUPFAM" id="SSF53383">
    <property type="entry name" value="PLP-dependent transferases"/>
    <property type="match status" value="1"/>
</dbReference>
<keyword evidence="3" id="KW-0805">Transcription regulation</keyword>
<dbReference type="CDD" id="cd07377">
    <property type="entry name" value="WHTH_GntR"/>
    <property type="match status" value="1"/>
</dbReference>
<feature type="region of interest" description="Disordered" evidence="6">
    <location>
        <begin position="90"/>
        <end position="119"/>
    </location>
</feature>
<comment type="similarity">
    <text evidence="1">In the C-terminal section; belongs to the class-I pyridoxal-phosphate-dependent aminotransferase family.</text>
</comment>
<dbReference type="EMBL" id="JACHMQ010000001">
    <property type="protein sequence ID" value="MBB6396106.1"/>
    <property type="molecule type" value="Genomic_DNA"/>
</dbReference>
<reference evidence="8 9" key="1">
    <citation type="submission" date="2020-08" db="EMBL/GenBank/DDBJ databases">
        <title>Sequencing the genomes of 1000 actinobacteria strains.</title>
        <authorList>
            <person name="Klenk H.-P."/>
        </authorList>
    </citation>
    <scope>NUCLEOTIDE SEQUENCE [LARGE SCALE GENOMIC DNA]</scope>
    <source>
        <strain evidence="8 9">DSM 43675</strain>
    </source>
</reference>
<dbReference type="SUPFAM" id="SSF46785">
    <property type="entry name" value="Winged helix' DNA-binding domain"/>
    <property type="match status" value="1"/>
</dbReference>
<dbReference type="PROSITE" id="PS50949">
    <property type="entry name" value="HTH_GNTR"/>
    <property type="match status" value="1"/>
</dbReference>
<dbReference type="Pfam" id="PF00392">
    <property type="entry name" value="GntR"/>
    <property type="match status" value="1"/>
</dbReference>
<evidence type="ECO:0000256" key="4">
    <source>
        <dbReference type="ARBA" id="ARBA00023125"/>
    </source>
</evidence>
<dbReference type="Gene3D" id="3.40.640.10">
    <property type="entry name" value="Type I PLP-dependent aspartate aminotransferase-like (Major domain)"/>
    <property type="match status" value="1"/>
</dbReference>
<protein>
    <submittedName>
        <fullName evidence="8">GntR family transcriptional regulator/MocR family aminotransferase</fullName>
    </submittedName>
</protein>
<dbReference type="InterPro" id="IPR036390">
    <property type="entry name" value="WH_DNA-bd_sf"/>
</dbReference>
<sequence>MAENWVNLAERIGADLHLELPGGGRRAALTRALRAAVRSGRLAPGTRLPPYRSLAADLGLARNTVADAYAELVAEGWLTARQGSGTRVALGAQPEARPAPRSSGGRPPEPVHDLRQGQPDAASFPRAAWLASARRAVTAAPNEAFGPGDPRGRPELRRALAAYLARTRGVRTDADHIVVCSGFAHALRLLFGGGALPGPLAVEGYGLPFHRALLEQAGTRTRPLTVDGDGARIDELSKAEPTVLLTPAHQFPTGGPLHSRRRTAVAEWAAASDGLIIEDDYDGEFRYDRQPVGAVQGLAPDRVLYIGSASKSLSPAVRLGWMVLPDRLVDCVLAAKGEREAWAGVLDQLTLADFLDSGSYDRHVRRMRQRYRTRRDRFVTALAEHAPHVHATGIAAGLHAVLRLPSGTEAATAEAVARAGVAVDALSAFRHPSARLPPQDGLVVGYATPPDHAFESALQALVRVLATSRRSGESP</sequence>
<evidence type="ECO:0000259" key="7">
    <source>
        <dbReference type="PROSITE" id="PS50949"/>
    </source>
</evidence>
<dbReference type="AlphaFoldDB" id="A0A7X0KZ51"/>
<evidence type="ECO:0000256" key="1">
    <source>
        <dbReference type="ARBA" id="ARBA00005384"/>
    </source>
</evidence>